<proteinExistence type="predicted"/>
<evidence type="ECO:0000313" key="2">
    <source>
        <dbReference type="Proteomes" id="UP000183015"/>
    </source>
</evidence>
<dbReference type="RefSeq" id="WP_042449484.1">
    <property type="nucleotide sequence ID" value="NZ_BBPN01000016.1"/>
</dbReference>
<reference evidence="2" key="1">
    <citation type="submission" date="2016-10" db="EMBL/GenBank/DDBJ databases">
        <authorList>
            <person name="Varghese N."/>
        </authorList>
    </citation>
    <scope>NUCLEOTIDE SEQUENCE [LARGE SCALE GENOMIC DNA]</scope>
    <source>
        <strain evidence="2">DSM 45096 / BCRC 16803 / CGMCC 4.1857 / CIP 109030 / JCM 12277 / KCTC 19219 / NBRC 100920 / 33214</strain>
    </source>
</reference>
<keyword evidence="2" id="KW-1185">Reference proteome</keyword>
<dbReference type="EMBL" id="FOAZ01000057">
    <property type="protein sequence ID" value="SEM77943.1"/>
    <property type="molecule type" value="Genomic_DNA"/>
</dbReference>
<accession>A0A1H8B5B7</accession>
<sequence>MTDPSLQPAAVSGALVLAGFPSHAPHRSLGFRVEIPGPLHPEATTRLRWHGDDPTPALDAVRTYLVWSGRAARPGRDRHGPYVMVLDARCAAAGDMVLPRPKITPNAAGYTLVSADRPQATGLSAQVVTDLATDARRRGLAVYQLPSGEIRMGVTSLIPEPSHEPTA</sequence>
<evidence type="ECO:0000313" key="1">
    <source>
        <dbReference type="EMBL" id="SEM77943.1"/>
    </source>
</evidence>
<dbReference type="STRING" id="235985.SAMN05414137_15718"/>
<name>A0A1H8B5B7_STRJI</name>
<gene>
    <name evidence="1" type="ORF">SAMN05414137_15718</name>
</gene>
<dbReference type="OrthoDB" id="838646at2"/>
<dbReference type="Proteomes" id="UP000183015">
    <property type="component" value="Unassembled WGS sequence"/>
</dbReference>
<organism evidence="1 2">
    <name type="scientific">Streptacidiphilus jiangxiensis</name>
    <dbReference type="NCBI Taxonomy" id="235985"/>
    <lineage>
        <taxon>Bacteria</taxon>
        <taxon>Bacillati</taxon>
        <taxon>Actinomycetota</taxon>
        <taxon>Actinomycetes</taxon>
        <taxon>Kitasatosporales</taxon>
        <taxon>Streptomycetaceae</taxon>
        <taxon>Streptacidiphilus</taxon>
    </lineage>
</organism>
<dbReference type="AlphaFoldDB" id="A0A1H8B5B7"/>
<protein>
    <submittedName>
        <fullName evidence="1">Uncharacterized protein</fullName>
    </submittedName>
</protein>